<evidence type="ECO:0000313" key="2">
    <source>
        <dbReference type="Proteomes" id="UP001614338"/>
    </source>
</evidence>
<keyword evidence="2" id="KW-1185">Reference proteome</keyword>
<accession>A0ABW8BNS4</accession>
<dbReference type="Proteomes" id="UP001614338">
    <property type="component" value="Unassembled WGS sequence"/>
</dbReference>
<sequence length="205" mass="22924">MARNYERMSIRGLRALARSSHPEHDPEAARVFVSRVLDMEVERRTWYAHENPGFQPFSSTAKLGEHPGGCAAAADPLVIAYDRGIRLHAAHEEARQFIDYAHLTPRNLLAALIQAAKTDRRVTGPWGKSYDQIADDCCTYAQRLGFSPGVMHGKTLVCYDMIKHESGWCQPIETKHLVPLFKNGQAIKRAALEGRAQMIMLVSLG</sequence>
<reference evidence="1 2" key="1">
    <citation type="submission" date="2024-10" db="EMBL/GenBank/DDBJ databases">
        <title>The Natural Products Discovery Center: Release of the First 8490 Sequenced Strains for Exploring Actinobacteria Biosynthetic Diversity.</title>
        <authorList>
            <person name="Kalkreuter E."/>
            <person name="Kautsar S.A."/>
            <person name="Yang D."/>
            <person name="Bader C.D."/>
            <person name="Teijaro C.N."/>
            <person name="Fluegel L."/>
            <person name="Davis C.M."/>
            <person name="Simpson J.R."/>
            <person name="Lauterbach L."/>
            <person name="Steele A.D."/>
            <person name="Gui C."/>
            <person name="Meng S."/>
            <person name="Li G."/>
            <person name="Viehrig K."/>
            <person name="Ye F."/>
            <person name="Su P."/>
            <person name="Kiefer A.F."/>
            <person name="Nichols A."/>
            <person name="Cepeda A.J."/>
            <person name="Yan W."/>
            <person name="Fan B."/>
            <person name="Jiang Y."/>
            <person name="Adhikari A."/>
            <person name="Zheng C.-J."/>
            <person name="Schuster L."/>
            <person name="Cowan T.M."/>
            <person name="Smanski M.J."/>
            <person name="Chevrette M.G."/>
            <person name="De Carvalho L.P.S."/>
            <person name="Shen B."/>
        </authorList>
    </citation>
    <scope>NUCLEOTIDE SEQUENCE [LARGE SCALE GENOMIC DNA]</scope>
    <source>
        <strain evidence="1 2">NPDC077409</strain>
    </source>
</reference>
<name>A0ABW8BNS4_9GAMM</name>
<dbReference type="EMBL" id="JBITWC010000003">
    <property type="protein sequence ID" value="MFI8748862.1"/>
    <property type="molecule type" value="Genomic_DNA"/>
</dbReference>
<proteinExistence type="predicted"/>
<comment type="caution">
    <text evidence="1">The sequence shown here is derived from an EMBL/GenBank/DDBJ whole genome shotgun (WGS) entry which is preliminary data.</text>
</comment>
<evidence type="ECO:0000313" key="1">
    <source>
        <dbReference type="EMBL" id="MFI8748862.1"/>
    </source>
</evidence>
<protein>
    <submittedName>
        <fullName evidence="1">Uncharacterized protein</fullName>
    </submittedName>
</protein>
<organism evidence="1 2">
    <name type="scientific">Vreelandella lionensis</name>
    <dbReference type="NCBI Taxonomy" id="1144478"/>
    <lineage>
        <taxon>Bacteria</taxon>
        <taxon>Pseudomonadati</taxon>
        <taxon>Pseudomonadota</taxon>
        <taxon>Gammaproteobacteria</taxon>
        <taxon>Oceanospirillales</taxon>
        <taxon>Halomonadaceae</taxon>
        <taxon>Vreelandella</taxon>
    </lineage>
</organism>
<dbReference type="RefSeq" id="WP_399841913.1">
    <property type="nucleotide sequence ID" value="NZ_JBITWC010000003.1"/>
</dbReference>
<gene>
    <name evidence="1" type="ORF">ACIGG6_02485</name>
</gene>